<evidence type="ECO:0000313" key="2">
    <source>
        <dbReference type="Proteomes" id="UP000298049"/>
    </source>
</evidence>
<reference evidence="1 2" key="1">
    <citation type="submission" date="2018-07" db="EMBL/GenBank/DDBJ databases">
        <title>Marsedoiliclastica nanhaica gen. nov. sp. nov., a novel marine hydrocarbonoclastic bacterium isolated from an in-situ enriched hydrocarbon-degrading consortium in deep-sea sediment.</title>
        <authorList>
            <person name="Dong C."/>
            <person name="Ma T."/>
            <person name="Liu R."/>
            <person name="Shao Z."/>
        </authorList>
    </citation>
    <scope>NUCLEOTIDE SEQUENCE [LARGE SCALE GENOMIC DNA]</scope>
    <source>
        <strain evidence="2">soil36-7</strain>
        <plasmid evidence="1 2">psoil36-7</plasmid>
    </source>
</reference>
<dbReference type="PROSITE" id="PS51257">
    <property type="entry name" value="PROKAR_LIPOPROTEIN"/>
    <property type="match status" value="1"/>
</dbReference>
<keyword evidence="1" id="KW-0614">Plasmid</keyword>
<dbReference type="GeneID" id="40106954"/>
<dbReference type="KEGG" id="hmi:soil367_18450"/>
<dbReference type="Proteomes" id="UP000298049">
    <property type="component" value="Plasmid psoil36-7"/>
</dbReference>
<accession>A0A4P7XM35</accession>
<proteinExistence type="predicted"/>
<evidence type="ECO:0000313" key="1">
    <source>
        <dbReference type="EMBL" id="QCF28055.1"/>
    </source>
</evidence>
<geneLocation type="plasmid" evidence="1 2">
    <name>psoil36-7</name>
</geneLocation>
<keyword evidence="2" id="KW-1185">Reference proteome</keyword>
<dbReference type="RefSeq" id="WP_136550732.1">
    <property type="nucleotide sequence ID" value="NZ_CP031094.1"/>
</dbReference>
<dbReference type="AlphaFoldDB" id="A0A4P7XM35"/>
<protein>
    <submittedName>
        <fullName evidence="1">Uncharacterized protein</fullName>
    </submittedName>
</protein>
<sequence length="82" mass="8943">MKKLIVSLFCAAFLAGCSEPEAVYEQSEKMKMGHGLVVKIAGNSEYATALIKHRFNSYEFEGVLLEGGKGISHVFKGVQMST</sequence>
<dbReference type="EMBL" id="CP031094">
    <property type="protein sequence ID" value="QCF28055.1"/>
    <property type="molecule type" value="Genomic_DNA"/>
</dbReference>
<name>A0A4P7XM35_9ALTE</name>
<gene>
    <name evidence="1" type="ORF">soil367_18450</name>
</gene>
<organism evidence="1 2">
    <name type="scientific">Hydrocarboniclastica marina</name>
    <dbReference type="NCBI Taxonomy" id="2259620"/>
    <lineage>
        <taxon>Bacteria</taxon>
        <taxon>Pseudomonadati</taxon>
        <taxon>Pseudomonadota</taxon>
        <taxon>Gammaproteobacteria</taxon>
        <taxon>Alteromonadales</taxon>
        <taxon>Alteromonadaceae</taxon>
        <taxon>Hydrocarboniclastica</taxon>
    </lineage>
</organism>